<dbReference type="EMBL" id="VDUY01000004">
    <property type="protein sequence ID" value="TXL65376.1"/>
    <property type="molecule type" value="Genomic_DNA"/>
</dbReference>
<dbReference type="InterPro" id="IPR058548">
    <property type="entry name" value="MlaB-like_STAS"/>
</dbReference>
<protein>
    <submittedName>
        <fullName evidence="3">STAS domain-containing protein</fullName>
    </submittedName>
</protein>
<proteinExistence type="predicted"/>
<comment type="caution">
    <text evidence="3">The sequence shown here is derived from an EMBL/GenBank/DDBJ whole genome shotgun (WGS) entry which is preliminary data.</text>
</comment>
<dbReference type="AlphaFoldDB" id="A0A5C8NW03"/>
<organism evidence="3 4">
    <name type="scientific">Zeimonas arvi</name>
    <dbReference type="NCBI Taxonomy" id="2498847"/>
    <lineage>
        <taxon>Bacteria</taxon>
        <taxon>Pseudomonadati</taxon>
        <taxon>Pseudomonadota</taxon>
        <taxon>Betaproteobacteria</taxon>
        <taxon>Burkholderiales</taxon>
        <taxon>Burkholderiaceae</taxon>
        <taxon>Zeimonas</taxon>
    </lineage>
</organism>
<dbReference type="Pfam" id="PF13466">
    <property type="entry name" value="STAS_2"/>
    <property type="match status" value="1"/>
</dbReference>
<dbReference type="OrthoDB" id="5298269at2"/>
<evidence type="ECO:0000313" key="4">
    <source>
        <dbReference type="Proteomes" id="UP000321548"/>
    </source>
</evidence>
<dbReference type="InterPro" id="IPR036513">
    <property type="entry name" value="STAS_dom_sf"/>
</dbReference>
<dbReference type="RefSeq" id="WP_147704571.1">
    <property type="nucleotide sequence ID" value="NZ_VDUY01000004.1"/>
</dbReference>
<evidence type="ECO:0000313" key="3">
    <source>
        <dbReference type="EMBL" id="TXL65376.1"/>
    </source>
</evidence>
<gene>
    <name evidence="3" type="ORF">FHP08_11360</name>
</gene>
<dbReference type="Gene3D" id="3.30.750.24">
    <property type="entry name" value="STAS domain"/>
    <property type="match status" value="1"/>
</dbReference>
<feature type="compositionally biased region" description="Basic and acidic residues" evidence="1">
    <location>
        <begin position="38"/>
        <end position="50"/>
    </location>
</feature>
<evidence type="ECO:0000259" key="2">
    <source>
        <dbReference type="Pfam" id="PF13466"/>
    </source>
</evidence>
<evidence type="ECO:0000256" key="1">
    <source>
        <dbReference type="SAM" id="MobiDB-lite"/>
    </source>
</evidence>
<dbReference type="Proteomes" id="UP000321548">
    <property type="component" value="Unassembled WGS sequence"/>
</dbReference>
<name>A0A5C8NW03_9BURK</name>
<keyword evidence="4" id="KW-1185">Reference proteome</keyword>
<reference evidence="3 4" key="1">
    <citation type="submission" date="2019-06" db="EMBL/GenBank/DDBJ databases">
        <title>Quisquiliibacterium sp. nov., isolated from a maize field.</title>
        <authorList>
            <person name="Lin S.-Y."/>
            <person name="Tsai C.-F."/>
            <person name="Young C.-C."/>
        </authorList>
    </citation>
    <scope>NUCLEOTIDE SEQUENCE [LARGE SCALE GENOMIC DNA]</scope>
    <source>
        <strain evidence="3 4">CC-CFT501</strain>
    </source>
</reference>
<dbReference type="SUPFAM" id="SSF52091">
    <property type="entry name" value="SpoIIaa-like"/>
    <property type="match status" value="1"/>
</dbReference>
<feature type="region of interest" description="Disordered" evidence="1">
    <location>
        <begin position="1"/>
        <end position="60"/>
    </location>
</feature>
<accession>A0A5C8NW03</accession>
<feature type="domain" description="MlaB-like STAS" evidence="2">
    <location>
        <begin position="394"/>
        <end position="471"/>
    </location>
</feature>
<sequence>MSNDSSGSVPQPVVFSIFSRKGKHPSRRDRSAGSQEQPADRSFEGERQAGERPPAPDTLAARREAARLTAEKIDRIESEMIADGVRPSATSAPPLAAETMPVPVAVVAPPSRPVTDLMQGTTSVALGDPSNAMAIDINASSLPGALEEAAILYANGQAGAAASALKQALAESELGGYQQLGWLMLLDLYQLTGDKAAFESLALDYAARFESSPPAWAEAAEAGGADARQAVGAVVALPARLDDSVGNRIDLIERGMERRRETIVDCGPLQHADAAGAARMLALFAQAGKAAGRHVLVVRGAQKLFDAARAAIEPGRRDDGDACWMLALFALRLLGQEQAFEDLGIEYCVTYEVSPPSWEPLPAAIRAAEGGGPGAGGAKTRASASPPVEPNAFVLSGEVTGRAAAELRALKAFSAGRSDVVVDCRNLRRLEFLTVGELLNEVVNLRSAGKQVLFAEPNRLVLALMLVMGLQELAEIRKRKI</sequence>